<dbReference type="InterPro" id="IPR003607">
    <property type="entry name" value="HD/PDEase_dom"/>
</dbReference>
<dbReference type="GO" id="GO:0000160">
    <property type="term" value="P:phosphorelay signal transduction system"/>
    <property type="evidence" value="ECO:0007669"/>
    <property type="project" value="InterPro"/>
</dbReference>
<sequence>MMMIDKGKAHILVTDDDSFVRESLAVLLAENGYSVMTCSNARDALDIMTTHHDVISVVLTDIKMPGISGVGLLGRLHRLYPDVPVILMTAFAELDVVIDAIKKGAYDFIIKPYRYEQLFYSVDKAVRYAQLLRMEKDSKRILEETVQQRTRELSDALEKVTSLSDDIVNRLTITAEYRDEETGSHILRIGKYAEVLASALGMSDEFICSIRFASPLHDIGKIGIPDSILLKPSGLTPEEFHVMKTHTSIGAKILSGSSFPKLKMAQCIAQSHHERWDGSGYPDGLRSTAIAIEARITIICDQYDALRSKRPYKPALSHDDTVEIITVGDGRTRPSHFDPHVLRAFKQITGRFNDIFNASHL</sequence>
<organism evidence="4 5">
    <name type="scientific">Candidatus Magnetobacterium bavaricum</name>
    <dbReference type="NCBI Taxonomy" id="29290"/>
    <lineage>
        <taxon>Bacteria</taxon>
        <taxon>Pseudomonadati</taxon>
        <taxon>Nitrospirota</taxon>
        <taxon>Thermodesulfovibrionia</taxon>
        <taxon>Thermodesulfovibrionales</taxon>
        <taxon>Candidatus Magnetobacteriaceae</taxon>
        <taxon>Candidatus Magnetobacterium</taxon>
    </lineage>
</organism>
<reference evidence="4 5" key="1">
    <citation type="submission" date="2015-02" db="EMBL/GenBank/DDBJ databases">
        <title>Single-cell genomics of uncultivated deep-branching MTB reveals a conserved set of magnetosome genes.</title>
        <authorList>
            <person name="Kolinko S."/>
            <person name="Richter M."/>
            <person name="Glockner F.O."/>
            <person name="Brachmann A."/>
            <person name="Schuler D."/>
        </authorList>
    </citation>
    <scope>NUCLEOTIDE SEQUENCE [LARGE SCALE GENOMIC DNA]</scope>
    <source>
        <strain evidence="4">TM-1</strain>
    </source>
</reference>
<dbReference type="AlphaFoldDB" id="A0A0F3GPW8"/>
<comment type="caution">
    <text evidence="4">The sequence shown here is derived from an EMBL/GenBank/DDBJ whole genome shotgun (WGS) entry which is preliminary data.</text>
</comment>
<proteinExistence type="predicted"/>
<dbReference type="SMART" id="SM00448">
    <property type="entry name" value="REC"/>
    <property type="match status" value="1"/>
</dbReference>
<dbReference type="EMBL" id="LACI01002190">
    <property type="protein sequence ID" value="KJU82733.1"/>
    <property type="molecule type" value="Genomic_DNA"/>
</dbReference>
<evidence type="ECO:0000259" key="3">
    <source>
        <dbReference type="PROSITE" id="PS51832"/>
    </source>
</evidence>
<name>A0A0F3GPW8_9BACT</name>
<dbReference type="Proteomes" id="UP000033423">
    <property type="component" value="Unassembled WGS sequence"/>
</dbReference>
<dbReference type="PATRIC" id="fig|29290.4.peg.6718"/>
<evidence type="ECO:0000259" key="2">
    <source>
        <dbReference type="PROSITE" id="PS50110"/>
    </source>
</evidence>
<feature type="modified residue" description="4-aspartylphosphate" evidence="1">
    <location>
        <position position="61"/>
    </location>
</feature>
<gene>
    <name evidence="4" type="ORF">MBAV_005070</name>
</gene>
<evidence type="ECO:0000256" key="1">
    <source>
        <dbReference type="PROSITE-ProRule" id="PRU00169"/>
    </source>
</evidence>
<dbReference type="Pfam" id="PF00072">
    <property type="entry name" value="Response_reg"/>
    <property type="match status" value="1"/>
</dbReference>
<dbReference type="CDD" id="cd00077">
    <property type="entry name" value="HDc"/>
    <property type="match status" value="1"/>
</dbReference>
<dbReference type="InterPro" id="IPR011006">
    <property type="entry name" value="CheY-like_superfamily"/>
</dbReference>
<dbReference type="Pfam" id="PF13487">
    <property type="entry name" value="HD_5"/>
    <property type="match status" value="1"/>
</dbReference>
<evidence type="ECO:0000313" key="5">
    <source>
        <dbReference type="Proteomes" id="UP000033423"/>
    </source>
</evidence>
<dbReference type="PROSITE" id="PS50110">
    <property type="entry name" value="RESPONSE_REGULATORY"/>
    <property type="match status" value="1"/>
</dbReference>
<dbReference type="PANTHER" id="PTHR45228:SF8">
    <property type="entry name" value="TWO-COMPONENT RESPONSE REGULATOR-RELATED"/>
    <property type="match status" value="1"/>
</dbReference>
<dbReference type="SMART" id="SM00471">
    <property type="entry name" value="HDc"/>
    <property type="match status" value="1"/>
</dbReference>
<dbReference type="Gene3D" id="1.10.3210.10">
    <property type="entry name" value="Hypothetical protein af1432"/>
    <property type="match status" value="1"/>
</dbReference>
<dbReference type="InterPro" id="IPR037522">
    <property type="entry name" value="HD_GYP_dom"/>
</dbReference>
<keyword evidence="5" id="KW-1185">Reference proteome</keyword>
<dbReference type="GO" id="GO:0016787">
    <property type="term" value="F:hydrolase activity"/>
    <property type="evidence" value="ECO:0007669"/>
    <property type="project" value="UniProtKB-KW"/>
</dbReference>
<protein>
    <submittedName>
        <fullName evidence="4">Response regulator receiver modulated metal dependent phosphohydrolase</fullName>
    </submittedName>
</protein>
<dbReference type="SUPFAM" id="SSF52172">
    <property type="entry name" value="CheY-like"/>
    <property type="match status" value="1"/>
</dbReference>
<dbReference type="SUPFAM" id="SSF109604">
    <property type="entry name" value="HD-domain/PDEase-like"/>
    <property type="match status" value="1"/>
</dbReference>
<dbReference type="Gene3D" id="3.40.50.2300">
    <property type="match status" value="1"/>
</dbReference>
<dbReference type="InterPro" id="IPR001789">
    <property type="entry name" value="Sig_transdc_resp-reg_receiver"/>
</dbReference>
<dbReference type="PROSITE" id="PS51832">
    <property type="entry name" value="HD_GYP"/>
    <property type="match status" value="1"/>
</dbReference>
<dbReference type="PANTHER" id="PTHR45228">
    <property type="entry name" value="CYCLIC DI-GMP PHOSPHODIESTERASE TM_0186-RELATED"/>
    <property type="match status" value="1"/>
</dbReference>
<evidence type="ECO:0000313" key="4">
    <source>
        <dbReference type="EMBL" id="KJU82733.1"/>
    </source>
</evidence>
<keyword evidence="1" id="KW-0597">Phosphoprotein</keyword>
<dbReference type="InterPro" id="IPR052020">
    <property type="entry name" value="Cyclic_di-GMP/3'3'-cGAMP_PDE"/>
</dbReference>
<feature type="domain" description="Response regulatory" evidence="2">
    <location>
        <begin position="10"/>
        <end position="126"/>
    </location>
</feature>
<accession>A0A0F3GPW8</accession>
<keyword evidence="4" id="KW-0378">Hydrolase</keyword>
<feature type="domain" description="HD-GYP" evidence="3">
    <location>
        <begin position="160"/>
        <end position="361"/>
    </location>
</feature>